<organism evidence="1 2">
    <name type="scientific">Cichlidogyrus casuarinus</name>
    <dbReference type="NCBI Taxonomy" id="1844966"/>
    <lineage>
        <taxon>Eukaryota</taxon>
        <taxon>Metazoa</taxon>
        <taxon>Spiralia</taxon>
        <taxon>Lophotrochozoa</taxon>
        <taxon>Platyhelminthes</taxon>
        <taxon>Monogenea</taxon>
        <taxon>Monopisthocotylea</taxon>
        <taxon>Dactylogyridea</taxon>
        <taxon>Ancyrocephalidae</taxon>
        <taxon>Cichlidogyrus</taxon>
    </lineage>
</organism>
<dbReference type="EMBL" id="JBJKFK010002770">
    <property type="protein sequence ID" value="KAL3310645.1"/>
    <property type="molecule type" value="Genomic_DNA"/>
</dbReference>
<gene>
    <name evidence="1" type="ORF">Ciccas_010785</name>
</gene>
<name>A0ABD2PTY3_9PLAT</name>
<protein>
    <recommendedName>
        <fullName evidence="3">DNA recombination and repair protein Rad51-like C-terminal domain-containing protein</fullName>
    </recommendedName>
</protein>
<evidence type="ECO:0008006" key="3">
    <source>
        <dbReference type="Google" id="ProtNLM"/>
    </source>
</evidence>
<evidence type="ECO:0000313" key="2">
    <source>
        <dbReference type="Proteomes" id="UP001626550"/>
    </source>
</evidence>
<comment type="caution">
    <text evidence="1">The sequence shown here is derived from an EMBL/GenBank/DDBJ whole genome shotgun (WGS) entry which is preliminary data.</text>
</comment>
<reference evidence="1 2" key="1">
    <citation type="submission" date="2024-11" db="EMBL/GenBank/DDBJ databases">
        <title>Adaptive evolution of stress response genes in parasites aligns with host niche diversity.</title>
        <authorList>
            <person name="Hahn C."/>
            <person name="Resl P."/>
        </authorList>
    </citation>
    <scope>NUCLEOTIDE SEQUENCE [LARGE SCALE GENOMIC DNA]</scope>
    <source>
        <strain evidence="1">EGGRZ-B1_66</strain>
        <tissue evidence="1">Body</tissue>
    </source>
</reference>
<sequence>SLFDEAQLQINQAPLMQPGDPQKLSYIQNLGSKVAQSLLNLDGVFAPSCIDHEILTSNHWSRIAISGISLGQALQSWMDNLPITILAERGRKRRLEQPINKVSPRLVFIDNCSTVNSRDSINGTALRECAKRIPLLPLCNESCLGQRRSLYRLSILDLLELHQVKSSALSTALGIDDDSLKLMNQEDQIKTLFCSARSRNVQNLLPLHLTTDN</sequence>
<evidence type="ECO:0000313" key="1">
    <source>
        <dbReference type="EMBL" id="KAL3310645.1"/>
    </source>
</evidence>
<proteinExistence type="predicted"/>
<feature type="non-terminal residue" evidence="1">
    <location>
        <position position="1"/>
    </location>
</feature>
<dbReference type="AlphaFoldDB" id="A0ABD2PTY3"/>
<keyword evidence="2" id="KW-1185">Reference proteome</keyword>
<accession>A0ABD2PTY3</accession>
<dbReference type="Proteomes" id="UP001626550">
    <property type="component" value="Unassembled WGS sequence"/>
</dbReference>